<keyword evidence="3" id="KW-1185">Reference proteome</keyword>
<evidence type="ECO:0008006" key="4">
    <source>
        <dbReference type="Google" id="ProtNLM"/>
    </source>
</evidence>
<dbReference type="GeneID" id="85226365"/>
<dbReference type="InterPro" id="IPR047313">
    <property type="entry name" value="SMN_C"/>
</dbReference>
<feature type="region of interest" description="Disordered" evidence="1">
    <location>
        <begin position="18"/>
        <end position="63"/>
    </location>
</feature>
<proteinExistence type="predicted"/>
<feature type="region of interest" description="Disordered" evidence="1">
    <location>
        <begin position="131"/>
        <end position="219"/>
    </location>
</feature>
<feature type="compositionally biased region" description="Acidic residues" evidence="1">
    <location>
        <begin position="162"/>
        <end position="180"/>
    </location>
</feature>
<dbReference type="Proteomes" id="UP001217754">
    <property type="component" value="Chromosome 4"/>
</dbReference>
<reference evidence="2" key="1">
    <citation type="submission" date="2023-03" db="EMBL/GenBank/DDBJ databases">
        <title>Mating type loci evolution in Malassezia.</title>
        <authorList>
            <person name="Coelho M.A."/>
        </authorList>
    </citation>
    <scope>NUCLEOTIDE SEQUENCE</scope>
    <source>
        <strain evidence="2">CBS 9431</strain>
    </source>
</reference>
<organism evidence="2 3">
    <name type="scientific">Malassezia japonica</name>
    <dbReference type="NCBI Taxonomy" id="223818"/>
    <lineage>
        <taxon>Eukaryota</taxon>
        <taxon>Fungi</taxon>
        <taxon>Dikarya</taxon>
        <taxon>Basidiomycota</taxon>
        <taxon>Ustilaginomycotina</taxon>
        <taxon>Malasseziomycetes</taxon>
        <taxon>Malasseziales</taxon>
        <taxon>Malasseziaceae</taxon>
        <taxon>Malassezia</taxon>
    </lineage>
</organism>
<dbReference type="CDD" id="cd22852">
    <property type="entry name" value="SMN_C"/>
    <property type="match status" value="1"/>
</dbReference>
<evidence type="ECO:0000256" key="1">
    <source>
        <dbReference type="SAM" id="MobiDB-lite"/>
    </source>
</evidence>
<dbReference type="Pfam" id="PF20635">
    <property type="entry name" value="SMN_YG-box"/>
    <property type="match status" value="1"/>
</dbReference>
<dbReference type="AlphaFoldDB" id="A0AAF0JAR7"/>
<accession>A0AAF0JAR7</accession>
<dbReference type="RefSeq" id="XP_060122630.1">
    <property type="nucleotide sequence ID" value="XM_060266647.1"/>
</dbReference>
<dbReference type="EMBL" id="CP119961">
    <property type="protein sequence ID" value="WFD39733.1"/>
    <property type="molecule type" value="Genomic_DNA"/>
</dbReference>
<gene>
    <name evidence="2" type="ORF">MJAP1_002714</name>
</gene>
<sequence>MRRAVVSYEDLPHDAAAVQHAATEAVAEAGVKKRRKTNEGGEKRYHGPHWDEQGPTSSKAAPAWSQLEADDILDSDDAVVASPTMDDSPFLESVEVPSGAALMSRDVWDDQFLLDAWNAAEEEYAAFHRRRSDALDEEEEEEKEGLWYSLPTEDEQARGTWEDEEDDDEYDNGDHDDSDNDTYTPGWKAAQRIVAATPNSIGASSSTPAPSAVPPAPSLALPAGVAASDTLQSLVMAWYYTGYYTALYQREQEASSLS</sequence>
<protein>
    <recommendedName>
        <fullName evidence="4">Survival motor neuron Tudor domain-containing protein</fullName>
    </recommendedName>
</protein>
<feature type="compositionally biased region" description="Basic and acidic residues" evidence="1">
    <location>
        <begin position="37"/>
        <end position="52"/>
    </location>
</feature>
<feature type="compositionally biased region" description="Low complexity" evidence="1">
    <location>
        <begin position="18"/>
        <end position="29"/>
    </location>
</feature>
<evidence type="ECO:0000313" key="2">
    <source>
        <dbReference type="EMBL" id="WFD39733.1"/>
    </source>
</evidence>
<name>A0AAF0JAR7_9BASI</name>
<evidence type="ECO:0000313" key="3">
    <source>
        <dbReference type="Proteomes" id="UP001217754"/>
    </source>
</evidence>